<dbReference type="Proteomes" id="UP000799118">
    <property type="component" value="Unassembled WGS sequence"/>
</dbReference>
<dbReference type="PANTHER" id="PTHR12482">
    <property type="entry name" value="LIPASE ROG1-RELATED-RELATED"/>
    <property type="match status" value="1"/>
</dbReference>
<organism evidence="5 6">
    <name type="scientific">Gymnopus androsaceus JB14</name>
    <dbReference type="NCBI Taxonomy" id="1447944"/>
    <lineage>
        <taxon>Eukaryota</taxon>
        <taxon>Fungi</taxon>
        <taxon>Dikarya</taxon>
        <taxon>Basidiomycota</taxon>
        <taxon>Agaricomycotina</taxon>
        <taxon>Agaricomycetes</taxon>
        <taxon>Agaricomycetidae</taxon>
        <taxon>Agaricales</taxon>
        <taxon>Marasmiineae</taxon>
        <taxon>Omphalotaceae</taxon>
        <taxon>Gymnopus</taxon>
    </lineage>
</organism>
<keyword evidence="3" id="KW-0472">Membrane</keyword>
<dbReference type="OrthoDB" id="273452at2759"/>
<dbReference type="Pfam" id="PF05057">
    <property type="entry name" value="DUF676"/>
    <property type="match status" value="1"/>
</dbReference>
<accession>A0A6A4HP77</accession>
<dbReference type="InterPro" id="IPR044294">
    <property type="entry name" value="Lipase-like"/>
</dbReference>
<protein>
    <submittedName>
        <fullName evidence="5">DUF676-domain-containing protein</fullName>
    </submittedName>
</protein>
<proteinExistence type="inferred from homology"/>
<evidence type="ECO:0000256" key="1">
    <source>
        <dbReference type="ARBA" id="ARBA00007920"/>
    </source>
</evidence>
<keyword evidence="3" id="KW-1133">Transmembrane helix</keyword>
<dbReference type="SUPFAM" id="SSF53474">
    <property type="entry name" value="alpha/beta-Hydrolases"/>
    <property type="match status" value="1"/>
</dbReference>
<comment type="similarity">
    <text evidence="1">Belongs to the putative lipase ROG1 family.</text>
</comment>
<name>A0A6A4HP77_9AGAR</name>
<sequence length="467" mass="52019">MNQTSSSDVHLLVLVHGMWGAPSDLAAAERYSKGSTPRTNKNDSTYDGIDWGGERVAQEVLQEIDNLRQQGKRVREFSITGYSLGGLVSRYVAGILSQRGLFSEDSPEYIRPVNFYTIATPHLGLCRYPTFFSSVARKLGPKLLSRTGEQFYCLDKWGKSERPILDVMSDPKLVFYQALEKFKYVRVYANCINDLTVPYVTAAIETEDPFAEYETNGLEVEFHSKHRPIIASYSLPSSPPPPKKPRSWFQSSSPESEENQKPKIQKAPMLPPFLQFRFPLNVLALAATPVIIPSMLTFAVVRLSLASRSSKARISLLEKDSLQNGQSLVHALAHLERQMEDAVADFIDNPEARAELRLEADVVSEHTAVDSSIPVSSYPPASEIACSSSSTIVVPQISPSQHPILSPLQKTICARLNNLPQLKKERAFIEGMRNTHSTIISRDPKIWDKNGVGLEVLRHWAGQLVVG</sequence>
<dbReference type="AlphaFoldDB" id="A0A6A4HP77"/>
<dbReference type="EMBL" id="ML769468">
    <property type="protein sequence ID" value="KAE9399540.1"/>
    <property type="molecule type" value="Genomic_DNA"/>
</dbReference>
<dbReference type="InterPro" id="IPR007751">
    <property type="entry name" value="DUF676_lipase-like"/>
</dbReference>
<dbReference type="InterPro" id="IPR029058">
    <property type="entry name" value="AB_hydrolase_fold"/>
</dbReference>
<dbReference type="PANTHER" id="PTHR12482:SF62">
    <property type="entry name" value="LIPASE ROG1-RELATED"/>
    <property type="match status" value="1"/>
</dbReference>
<dbReference type="Gene3D" id="3.40.50.1820">
    <property type="entry name" value="alpha/beta hydrolase"/>
    <property type="match status" value="1"/>
</dbReference>
<feature type="transmembrane region" description="Helical" evidence="3">
    <location>
        <begin position="282"/>
        <end position="305"/>
    </location>
</feature>
<keyword evidence="3" id="KW-0812">Transmembrane</keyword>
<evidence type="ECO:0000256" key="2">
    <source>
        <dbReference type="SAM" id="MobiDB-lite"/>
    </source>
</evidence>
<evidence type="ECO:0000256" key="3">
    <source>
        <dbReference type="SAM" id="Phobius"/>
    </source>
</evidence>
<gene>
    <name evidence="5" type="ORF">BT96DRAFT_957219</name>
</gene>
<evidence type="ECO:0000313" key="5">
    <source>
        <dbReference type="EMBL" id="KAE9399540.1"/>
    </source>
</evidence>
<feature type="region of interest" description="Disordered" evidence="2">
    <location>
        <begin position="233"/>
        <end position="264"/>
    </location>
</feature>
<evidence type="ECO:0000259" key="4">
    <source>
        <dbReference type="Pfam" id="PF05057"/>
    </source>
</evidence>
<feature type="domain" description="DUF676" evidence="4">
    <location>
        <begin position="6"/>
        <end position="201"/>
    </location>
</feature>
<keyword evidence="6" id="KW-1185">Reference proteome</keyword>
<reference evidence="5" key="1">
    <citation type="journal article" date="2019" name="Environ. Microbiol.">
        <title>Fungal ecological strategies reflected in gene transcription - a case study of two litter decomposers.</title>
        <authorList>
            <person name="Barbi F."/>
            <person name="Kohler A."/>
            <person name="Barry K."/>
            <person name="Baskaran P."/>
            <person name="Daum C."/>
            <person name="Fauchery L."/>
            <person name="Ihrmark K."/>
            <person name="Kuo A."/>
            <person name="LaButti K."/>
            <person name="Lipzen A."/>
            <person name="Morin E."/>
            <person name="Grigoriev I.V."/>
            <person name="Henrissat B."/>
            <person name="Lindahl B."/>
            <person name="Martin F."/>
        </authorList>
    </citation>
    <scope>NUCLEOTIDE SEQUENCE</scope>
    <source>
        <strain evidence="5">JB14</strain>
    </source>
</reference>
<evidence type="ECO:0000313" key="6">
    <source>
        <dbReference type="Proteomes" id="UP000799118"/>
    </source>
</evidence>